<evidence type="ECO:0008006" key="4">
    <source>
        <dbReference type="Google" id="ProtNLM"/>
    </source>
</evidence>
<accession>A0A951J1N8</accession>
<dbReference type="PROSITE" id="PS00018">
    <property type="entry name" value="EF_HAND_1"/>
    <property type="match status" value="1"/>
</dbReference>
<dbReference type="Proteomes" id="UP000727490">
    <property type="component" value="Unassembled WGS sequence"/>
</dbReference>
<dbReference type="PROSITE" id="PS51257">
    <property type="entry name" value="PROKAR_LIPOPROTEIN"/>
    <property type="match status" value="1"/>
</dbReference>
<protein>
    <recommendedName>
        <fullName evidence="4">Lipoprotein</fullName>
    </recommendedName>
</protein>
<feature type="chain" id="PRO_5037117125" description="Lipoprotein" evidence="1">
    <location>
        <begin position="20"/>
        <end position="159"/>
    </location>
</feature>
<sequence>MKNLIYLLPFLLLMVSACSKEEEALPNLGVFIDTSVVITILDEQGNNRLDPNHERYLDPEDIKIFYEINGRLEEFYEDHLDMPRNFRINQPGFGRDYNLALFLSEKTVIQWNENESDSIEAEIYRSDDLNRIQLIKVYFNGDLKWDNASLTASEFTIIK</sequence>
<dbReference type="RefSeq" id="WP_219293885.1">
    <property type="nucleotide sequence ID" value="NZ_RPHB01000012.1"/>
</dbReference>
<feature type="signal peptide" evidence="1">
    <location>
        <begin position="1"/>
        <end position="19"/>
    </location>
</feature>
<gene>
    <name evidence="2" type="ORF">EGN73_20690</name>
</gene>
<comment type="caution">
    <text evidence="2">The sequence shown here is derived from an EMBL/GenBank/DDBJ whole genome shotgun (WGS) entry which is preliminary data.</text>
</comment>
<organism evidence="2 3">
    <name type="scientific">Arthrospiribacter ruber</name>
    <dbReference type="NCBI Taxonomy" id="2487934"/>
    <lineage>
        <taxon>Bacteria</taxon>
        <taxon>Pseudomonadati</taxon>
        <taxon>Bacteroidota</taxon>
        <taxon>Cytophagia</taxon>
        <taxon>Cytophagales</taxon>
        <taxon>Cyclobacteriaceae</taxon>
        <taxon>Arthrospiribacter</taxon>
    </lineage>
</organism>
<name>A0A951J1N8_9BACT</name>
<evidence type="ECO:0000256" key="1">
    <source>
        <dbReference type="SAM" id="SignalP"/>
    </source>
</evidence>
<reference evidence="2 3" key="1">
    <citation type="journal article" date="2020" name="Syst. Appl. Microbiol.">
        <title>Arthrospiribacter ruber gen. nov., sp. nov., a novel bacterium isolated from Arthrospira cultures.</title>
        <authorList>
            <person name="Waleron M."/>
            <person name="Misztak A."/>
            <person name="Waleron M.M."/>
            <person name="Furmaniak M."/>
            <person name="Mrozik A."/>
            <person name="Waleron K."/>
        </authorList>
    </citation>
    <scope>NUCLEOTIDE SEQUENCE [LARGE SCALE GENOMIC DNA]</scope>
    <source>
        <strain evidence="2 3">DPMB0001</strain>
    </source>
</reference>
<keyword evidence="3" id="KW-1185">Reference proteome</keyword>
<dbReference type="InterPro" id="IPR018247">
    <property type="entry name" value="EF_Hand_1_Ca_BS"/>
</dbReference>
<dbReference type="EMBL" id="RPHB01000012">
    <property type="protein sequence ID" value="MBW3470209.1"/>
    <property type="molecule type" value="Genomic_DNA"/>
</dbReference>
<proteinExistence type="predicted"/>
<evidence type="ECO:0000313" key="2">
    <source>
        <dbReference type="EMBL" id="MBW3470209.1"/>
    </source>
</evidence>
<dbReference type="AlphaFoldDB" id="A0A951J1N8"/>
<evidence type="ECO:0000313" key="3">
    <source>
        <dbReference type="Proteomes" id="UP000727490"/>
    </source>
</evidence>
<keyword evidence="1" id="KW-0732">Signal</keyword>